<proteinExistence type="inferred from homology"/>
<comment type="catalytic activity">
    <reaction evidence="3">
        <text>adenosylcob(III)inamide + GTP = adenosylcob(III)inamide phosphate + GDP + H(+)</text>
        <dbReference type="Rhea" id="RHEA:15765"/>
        <dbReference type="ChEBI" id="CHEBI:2480"/>
        <dbReference type="ChEBI" id="CHEBI:15378"/>
        <dbReference type="ChEBI" id="CHEBI:37565"/>
        <dbReference type="ChEBI" id="CHEBI:58189"/>
        <dbReference type="ChEBI" id="CHEBI:58502"/>
        <dbReference type="EC" id="2.7.1.156"/>
    </reaction>
</comment>
<dbReference type="EMBL" id="QJJV01000008">
    <property type="protein sequence ID" value="PXX16280.1"/>
    <property type="molecule type" value="Genomic_DNA"/>
</dbReference>
<organism evidence="18 19">
    <name type="scientific">Paraburkholderia tropica</name>
    <dbReference type="NCBI Taxonomy" id="92647"/>
    <lineage>
        <taxon>Bacteria</taxon>
        <taxon>Pseudomonadati</taxon>
        <taxon>Pseudomonadota</taxon>
        <taxon>Betaproteobacteria</taxon>
        <taxon>Burkholderiales</taxon>
        <taxon>Burkholderiaceae</taxon>
        <taxon>Paraburkholderia</taxon>
    </lineage>
</organism>
<keyword evidence="14" id="KW-0067">ATP-binding</keyword>
<dbReference type="GO" id="GO:0016301">
    <property type="term" value="F:kinase activity"/>
    <property type="evidence" value="ECO:0007669"/>
    <property type="project" value="UniProtKB-KW"/>
</dbReference>
<keyword evidence="18" id="KW-0548">Nucleotidyltransferase</keyword>
<evidence type="ECO:0000256" key="4">
    <source>
        <dbReference type="ARBA" id="ARBA00003889"/>
    </source>
</evidence>
<evidence type="ECO:0000256" key="13">
    <source>
        <dbReference type="ARBA" id="ARBA00022777"/>
    </source>
</evidence>
<comment type="similarity">
    <text evidence="7">Belongs to the CobU/CobP family.</text>
</comment>
<evidence type="ECO:0000256" key="2">
    <source>
        <dbReference type="ARBA" id="ARBA00000711"/>
    </source>
</evidence>
<dbReference type="GO" id="GO:0016779">
    <property type="term" value="F:nucleotidyltransferase activity"/>
    <property type="evidence" value="ECO:0007669"/>
    <property type="project" value="UniProtKB-KW"/>
</dbReference>
<dbReference type="CDD" id="cd00544">
    <property type="entry name" value="CobU"/>
    <property type="match status" value="1"/>
</dbReference>
<keyword evidence="11" id="KW-0808">Transferase</keyword>
<dbReference type="Gene3D" id="3.40.50.300">
    <property type="entry name" value="P-loop containing nucleotide triphosphate hydrolases"/>
    <property type="match status" value="1"/>
</dbReference>
<dbReference type="PANTHER" id="PTHR34848">
    <property type="match status" value="1"/>
</dbReference>
<evidence type="ECO:0000256" key="15">
    <source>
        <dbReference type="ARBA" id="ARBA00023134"/>
    </source>
</evidence>
<evidence type="ECO:0000256" key="7">
    <source>
        <dbReference type="ARBA" id="ARBA00007490"/>
    </source>
</evidence>
<evidence type="ECO:0000256" key="17">
    <source>
        <dbReference type="ARBA" id="ARBA00030571"/>
    </source>
</evidence>
<sequence>MRRKADKTNAHYPIACATARLAERPIRHSASPVHAGSRAPKRYNHAMNSRDLTFIVGGARSGKSAHAERLAADSGLPVTYIATAATPTGAHADAEFAARIAHHQARRPAHWGFAAAPLALAQALDAHAAPGHCVLIDCLTLWLANLLCPPGSDAPRADWQARLDAFAAACERAQGTVLVVSNEIGMGVVPMGAATRLYVDELGRLNQRIAALADRATLVAAGLPLVLKAPRA</sequence>
<evidence type="ECO:0000256" key="6">
    <source>
        <dbReference type="ARBA" id="ARBA00005159"/>
    </source>
</evidence>
<dbReference type="NCBIfam" id="NF004469">
    <property type="entry name" value="PRK05800.1"/>
    <property type="match status" value="1"/>
</dbReference>
<dbReference type="EC" id="2.7.7.62" evidence="9"/>
<keyword evidence="19" id="KW-1185">Reference proteome</keyword>
<comment type="function">
    <text evidence="4">Catalyzes ATP-dependent phosphorylation of adenosylcobinamide and addition of GMP to adenosylcobinamide phosphate.</text>
</comment>
<comment type="pathway">
    <text evidence="6">Cofactor biosynthesis; adenosylcobalamin biosynthesis; adenosylcobalamin from cob(II)yrinate a,c-diamide: step 5/7.</text>
</comment>
<comment type="pathway">
    <text evidence="5">Cofactor biosynthesis; adenosylcobalamin biosynthesis; adenosylcobalamin from cob(II)yrinate a,c-diamide: step 6/7.</text>
</comment>
<dbReference type="EC" id="2.7.1.156" evidence="8"/>
<dbReference type="SUPFAM" id="SSF52540">
    <property type="entry name" value="P-loop containing nucleoside triphosphate hydrolases"/>
    <property type="match status" value="1"/>
</dbReference>
<evidence type="ECO:0000256" key="1">
    <source>
        <dbReference type="ARBA" id="ARBA00000312"/>
    </source>
</evidence>
<evidence type="ECO:0000313" key="18">
    <source>
        <dbReference type="EMBL" id="PXX16280.1"/>
    </source>
</evidence>
<dbReference type="Proteomes" id="UP000247515">
    <property type="component" value="Unassembled WGS sequence"/>
</dbReference>
<evidence type="ECO:0000256" key="5">
    <source>
        <dbReference type="ARBA" id="ARBA00004692"/>
    </source>
</evidence>
<name>A0ABX5MP97_9BURK</name>
<keyword evidence="15" id="KW-0342">GTP-binding</keyword>
<dbReference type="InterPro" id="IPR027417">
    <property type="entry name" value="P-loop_NTPase"/>
</dbReference>
<accession>A0ABX5MP97</accession>
<comment type="catalytic activity">
    <reaction evidence="2">
        <text>adenosylcob(III)inamide phosphate + GTP + H(+) = adenosylcob(III)inamide-GDP + diphosphate</text>
        <dbReference type="Rhea" id="RHEA:22712"/>
        <dbReference type="ChEBI" id="CHEBI:15378"/>
        <dbReference type="ChEBI" id="CHEBI:33019"/>
        <dbReference type="ChEBI" id="CHEBI:37565"/>
        <dbReference type="ChEBI" id="CHEBI:58502"/>
        <dbReference type="ChEBI" id="CHEBI:60487"/>
        <dbReference type="EC" id="2.7.7.62"/>
    </reaction>
</comment>
<evidence type="ECO:0000256" key="11">
    <source>
        <dbReference type="ARBA" id="ARBA00022679"/>
    </source>
</evidence>
<evidence type="ECO:0000256" key="9">
    <source>
        <dbReference type="ARBA" id="ARBA00012523"/>
    </source>
</evidence>
<comment type="catalytic activity">
    <reaction evidence="1">
        <text>adenosylcob(III)inamide + ATP = adenosylcob(III)inamide phosphate + ADP + H(+)</text>
        <dbReference type="Rhea" id="RHEA:15769"/>
        <dbReference type="ChEBI" id="CHEBI:2480"/>
        <dbReference type="ChEBI" id="CHEBI:15378"/>
        <dbReference type="ChEBI" id="CHEBI:30616"/>
        <dbReference type="ChEBI" id="CHEBI:58502"/>
        <dbReference type="ChEBI" id="CHEBI:456216"/>
        <dbReference type="EC" id="2.7.1.156"/>
    </reaction>
</comment>
<protein>
    <recommendedName>
        <fullName evidence="16">Adenosylcobinamide kinase</fullName>
        <ecNumber evidence="8">2.7.1.156</ecNumber>
        <ecNumber evidence="9">2.7.7.62</ecNumber>
    </recommendedName>
    <alternativeName>
        <fullName evidence="17">Adenosylcobinamide-phosphate guanylyltransferase</fullName>
    </alternativeName>
</protein>
<evidence type="ECO:0000256" key="3">
    <source>
        <dbReference type="ARBA" id="ARBA00001522"/>
    </source>
</evidence>
<dbReference type="Pfam" id="PF02283">
    <property type="entry name" value="CobU"/>
    <property type="match status" value="1"/>
</dbReference>
<keyword evidence="12" id="KW-0547">Nucleotide-binding</keyword>
<evidence type="ECO:0000256" key="14">
    <source>
        <dbReference type="ARBA" id="ARBA00022840"/>
    </source>
</evidence>
<evidence type="ECO:0000256" key="12">
    <source>
        <dbReference type="ARBA" id="ARBA00022741"/>
    </source>
</evidence>
<keyword evidence="13 18" id="KW-0418">Kinase</keyword>
<gene>
    <name evidence="18" type="ORF">C7400_10887</name>
</gene>
<evidence type="ECO:0000256" key="10">
    <source>
        <dbReference type="ARBA" id="ARBA00022573"/>
    </source>
</evidence>
<comment type="caution">
    <text evidence="18">The sequence shown here is derived from an EMBL/GenBank/DDBJ whole genome shotgun (WGS) entry which is preliminary data.</text>
</comment>
<evidence type="ECO:0000256" key="8">
    <source>
        <dbReference type="ARBA" id="ARBA00012016"/>
    </source>
</evidence>
<keyword evidence="10" id="KW-0169">Cobalamin biosynthesis</keyword>
<evidence type="ECO:0000256" key="16">
    <source>
        <dbReference type="ARBA" id="ARBA00029570"/>
    </source>
</evidence>
<dbReference type="InterPro" id="IPR003203">
    <property type="entry name" value="CobU/CobP"/>
</dbReference>
<reference evidence="18 19" key="1">
    <citation type="submission" date="2018-05" db="EMBL/GenBank/DDBJ databases">
        <title>Genomic Encyclopedia of Type Strains, Phase IV (KMG-V): Genome sequencing to study the core and pangenomes of soil and plant-associated prokaryotes.</title>
        <authorList>
            <person name="Whitman W."/>
        </authorList>
    </citation>
    <scope>NUCLEOTIDE SEQUENCE [LARGE SCALE GENOMIC DNA]</scope>
    <source>
        <strain evidence="18 19">SIr-6563</strain>
    </source>
</reference>
<evidence type="ECO:0000313" key="19">
    <source>
        <dbReference type="Proteomes" id="UP000247515"/>
    </source>
</evidence>
<dbReference type="PANTHER" id="PTHR34848:SF1">
    <property type="entry name" value="BIFUNCTIONAL ADENOSYLCOBALAMIN BIOSYNTHESIS PROTEIN COBU"/>
    <property type="match status" value="1"/>
</dbReference>